<dbReference type="STRING" id="555079.Toce_1298"/>
<name>D9S3S6_THEOJ</name>
<dbReference type="Proteomes" id="UP000000272">
    <property type="component" value="Chromosome"/>
</dbReference>
<gene>
    <name evidence="1" type="ordered locus">Toce_1298</name>
</gene>
<reference evidence="1 2" key="1">
    <citation type="journal article" date="2010" name="Stand. Genomic Sci.">
        <title>Complete genome sequence of Thermosediminibacter oceani type strain (JW/IW-1228P).</title>
        <authorList>
            <person name="Pitluck S."/>
            <person name="Yasawong M."/>
            <person name="Munk C."/>
            <person name="Nolan M."/>
            <person name="Lapidus A."/>
            <person name="Lucas S."/>
            <person name="Glavina Del Rio T."/>
            <person name="Tice H."/>
            <person name="Cheng J.F."/>
            <person name="Bruce D."/>
            <person name="Detter C."/>
            <person name="Tapia R."/>
            <person name="Han C."/>
            <person name="Goodwin L."/>
            <person name="Liolios K."/>
            <person name="Ivanova N."/>
            <person name="Mavromatis K."/>
            <person name="Mikhailova N."/>
            <person name="Pati A."/>
            <person name="Chen A."/>
            <person name="Palaniappan K."/>
            <person name="Land M."/>
            <person name="Hauser L."/>
            <person name="Chang Y.J."/>
            <person name="Jeffries C.D."/>
            <person name="Rohde M."/>
            <person name="Spring S."/>
            <person name="Sikorski J."/>
            <person name="Goker M."/>
            <person name="Woyke T."/>
            <person name="Bristow J."/>
            <person name="Eisen J.A."/>
            <person name="Markowitz V."/>
            <person name="Hugenholtz P."/>
            <person name="Kyrpides N.C."/>
            <person name="Klenk H.P."/>
        </authorList>
    </citation>
    <scope>NUCLEOTIDE SEQUENCE [LARGE SCALE GENOMIC DNA]</scope>
    <source>
        <strain evidence="2">ATCC BAA-1034 / DSM 16646 / JW/IW-1228P</strain>
    </source>
</reference>
<protein>
    <submittedName>
        <fullName evidence="1">Uncharacterized protein</fullName>
    </submittedName>
</protein>
<organism evidence="1 2">
    <name type="scientific">Thermosediminibacter oceani (strain ATCC BAA-1034 / DSM 16646 / JW/IW-1228P)</name>
    <dbReference type="NCBI Taxonomy" id="555079"/>
    <lineage>
        <taxon>Bacteria</taxon>
        <taxon>Bacillati</taxon>
        <taxon>Bacillota</taxon>
        <taxon>Clostridia</taxon>
        <taxon>Thermosediminibacterales</taxon>
        <taxon>Thermosediminibacteraceae</taxon>
        <taxon>Thermosediminibacter</taxon>
    </lineage>
</organism>
<dbReference type="HOGENOM" id="CLU_2669889_0_0_9"/>
<dbReference type="KEGG" id="toc:Toce_1298"/>
<accession>D9S3S6</accession>
<evidence type="ECO:0000313" key="1">
    <source>
        <dbReference type="EMBL" id="ADL08053.1"/>
    </source>
</evidence>
<proteinExistence type="predicted"/>
<evidence type="ECO:0000313" key="2">
    <source>
        <dbReference type="Proteomes" id="UP000000272"/>
    </source>
</evidence>
<dbReference type="RefSeq" id="WP_013276087.1">
    <property type="nucleotide sequence ID" value="NC_014377.1"/>
</dbReference>
<dbReference type="EMBL" id="CP002131">
    <property type="protein sequence ID" value="ADL08053.1"/>
    <property type="molecule type" value="Genomic_DNA"/>
</dbReference>
<sequence length="75" mass="8989">MLTLEINENKILERRLMALKQTYKTVCGKEVSERFETMIKNDESPIRERITYINSLIDDINKLHFLQQYLATRLD</sequence>
<dbReference type="AlphaFoldDB" id="D9S3S6"/>
<keyword evidence="2" id="KW-1185">Reference proteome</keyword>